<dbReference type="Gene3D" id="1.10.3290.10">
    <property type="entry name" value="Fido-like domain"/>
    <property type="match status" value="1"/>
</dbReference>
<gene>
    <name evidence="3" type="ORF">F130042H8_26520</name>
</gene>
<accession>A0ABQ0AZY2</accession>
<dbReference type="SUPFAM" id="SSF140931">
    <property type="entry name" value="Fic-like"/>
    <property type="match status" value="1"/>
</dbReference>
<evidence type="ECO:0000256" key="1">
    <source>
        <dbReference type="SAM" id="MobiDB-lite"/>
    </source>
</evidence>
<dbReference type="InterPro" id="IPR003812">
    <property type="entry name" value="Fido"/>
</dbReference>
<dbReference type="InterPro" id="IPR036597">
    <property type="entry name" value="Fido-like_dom_sf"/>
</dbReference>
<evidence type="ECO:0000313" key="4">
    <source>
        <dbReference type="Proteomes" id="UP001600894"/>
    </source>
</evidence>
<dbReference type="PROSITE" id="PS51459">
    <property type="entry name" value="FIDO"/>
    <property type="match status" value="1"/>
</dbReference>
<dbReference type="Pfam" id="PF02661">
    <property type="entry name" value="Fic"/>
    <property type="match status" value="1"/>
</dbReference>
<feature type="region of interest" description="Disordered" evidence="1">
    <location>
        <begin position="272"/>
        <end position="320"/>
    </location>
</feature>
<evidence type="ECO:0000313" key="3">
    <source>
        <dbReference type="EMBL" id="GAA6269592.1"/>
    </source>
</evidence>
<evidence type="ECO:0000259" key="2">
    <source>
        <dbReference type="PROSITE" id="PS51459"/>
    </source>
</evidence>
<reference evidence="3 4" key="1">
    <citation type="submission" date="2024-04" db="EMBL/GenBank/DDBJ databases">
        <title>Defined microbial consortia suppress multidrug-resistant proinflammatory Enterobacteriaceae via ecological control.</title>
        <authorList>
            <person name="Furuichi M."/>
            <person name="Kawaguchi T."/>
            <person name="Pust M."/>
            <person name="Yasuma K."/>
            <person name="Plichta D."/>
            <person name="Hasegawa N."/>
            <person name="Ohya T."/>
            <person name="Bhattarai S."/>
            <person name="Sasajima S."/>
            <person name="Aoto Y."/>
            <person name="Tuganbaev T."/>
            <person name="Yaginuma M."/>
            <person name="Ueda M."/>
            <person name="Okahashi N."/>
            <person name="Amafuji K."/>
            <person name="Kiridooshi Y."/>
            <person name="Sugita K."/>
            <person name="Strazar M."/>
            <person name="Skelly A."/>
            <person name="Suda W."/>
            <person name="Hattori M."/>
            <person name="Nakamoto N."/>
            <person name="Caballero S."/>
            <person name="Norman J."/>
            <person name="Olle B."/>
            <person name="Tanoue T."/>
            <person name="Arita M."/>
            <person name="Bucci V."/>
            <person name="Atarashi K."/>
            <person name="Xavier R."/>
            <person name="Honda K."/>
        </authorList>
    </citation>
    <scope>NUCLEOTIDE SEQUENCE [LARGE SCALE GENOMIC DNA]</scope>
    <source>
        <strain evidence="4">f13</strain>
    </source>
</reference>
<protein>
    <recommendedName>
        <fullName evidence="2">Fido domain-containing protein</fullName>
    </recommendedName>
</protein>
<feature type="domain" description="Fido" evidence="2">
    <location>
        <begin position="101"/>
        <end position="239"/>
    </location>
</feature>
<dbReference type="RefSeq" id="WP_176255952.1">
    <property type="nucleotide sequence ID" value="NZ_BAABXL010000001.1"/>
</dbReference>
<name>A0ABQ0AZY2_9FIRM</name>
<dbReference type="InterPro" id="IPR040198">
    <property type="entry name" value="Fido_containing"/>
</dbReference>
<dbReference type="PANTHER" id="PTHR13504">
    <property type="entry name" value="FIDO DOMAIN-CONTAINING PROTEIN DDB_G0283145"/>
    <property type="match status" value="1"/>
</dbReference>
<keyword evidence="4" id="KW-1185">Reference proteome</keyword>
<proteinExistence type="predicted"/>
<dbReference type="Proteomes" id="UP001600894">
    <property type="component" value="Unassembled WGS sequence"/>
</dbReference>
<sequence>MIEINNQETLELFNTVLLKRLRVECDKKDRSGIYGMTQKLLAYNSNRIEGSRLTERQTASLFETGTVSADGNTIFRAKDVEETSGHFRMFNTMLKTVEQPLTQGLIKRYHYDLKVGVFEDLANGYPIGEYKNRRNYVSNITTALPQEVPEKMQELLDAYLSKGRHTLDDLARFHVEYETIHPFQDGNGRTGRIVLFKECLKNGITPFIIQDSNKDQYYAGLQKIHETGDYTDLLSYLKKEQDAYRKMAIEAVIPYNVETVSELKELAHGKEKNTPAGKMFGEDVDIPSYDPNWQMPSETEIEDGGTVPDPAAYEDWDIEP</sequence>
<dbReference type="PANTHER" id="PTHR13504:SF38">
    <property type="entry name" value="FIDO DOMAIN-CONTAINING PROTEIN"/>
    <property type="match status" value="1"/>
</dbReference>
<dbReference type="EMBL" id="BAABXL010000001">
    <property type="protein sequence ID" value="GAA6269592.1"/>
    <property type="molecule type" value="Genomic_DNA"/>
</dbReference>
<comment type="caution">
    <text evidence="3">The sequence shown here is derived from an EMBL/GenBank/DDBJ whole genome shotgun (WGS) entry which is preliminary data.</text>
</comment>
<organism evidence="3 4">
    <name type="scientific">Enterocloster alcoholdehydrogenati</name>
    <dbReference type="NCBI Taxonomy" id="2547410"/>
    <lineage>
        <taxon>Bacteria</taxon>
        <taxon>Bacillati</taxon>
        <taxon>Bacillota</taxon>
        <taxon>Clostridia</taxon>
        <taxon>Lachnospirales</taxon>
        <taxon>Lachnospiraceae</taxon>
        <taxon>Enterocloster</taxon>
    </lineage>
</organism>